<feature type="domain" description="Major facilitator superfamily (MFS) profile" evidence="8">
    <location>
        <begin position="5"/>
        <end position="387"/>
    </location>
</feature>
<dbReference type="InterPro" id="IPR011701">
    <property type="entry name" value="MFS"/>
</dbReference>
<reference evidence="9 10" key="1">
    <citation type="submission" date="2016-10" db="EMBL/GenBank/DDBJ databases">
        <authorList>
            <person name="de Groot N.N."/>
        </authorList>
    </citation>
    <scope>NUCLEOTIDE SEQUENCE [LARGE SCALE GENOMIC DNA]</scope>
    <source>
        <strain evidence="9 10">CGMCC 1.10228</strain>
    </source>
</reference>
<feature type="transmembrane region" description="Helical" evidence="7">
    <location>
        <begin position="40"/>
        <end position="63"/>
    </location>
</feature>
<evidence type="ECO:0000256" key="4">
    <source>
        <dbReference type="ARBA" id="ARBA00022692"/>
    </source>
</evidence>
<evidence type="ECO:0000256" key="1">
    <source>
        <dbReference type="ARBA" id="ARBA00004651"/>
    </source>
</evidence>
<dbReference type="PANTHER" id="PTHR23517">
    <property type="entry name" value="RESISTANCE PROTEIN MDTM, PUTATIVE-RELATED-RELATED"/>
    <property type="match status" value="1"/>
</dbReference>
<dbReference type="PANTHER" id="PTHR23517:SF13">
    <property type="entry name" value="MAJOR FACILITATOR SUPERFAMILY MFS_1"/>
    <property type="match status" value="1"/>
</dbReference>
<feature type="transmembrane region" description="Helical" evidence="7">
    <location>
        <begin position="75"/>
        <end position="93"/>
    </location>
</feature>
<name>A0A1G8AQZ5_9VIBR</name>
<feature type="transmembrane region" description="Helical" evidence="7">
    <location>
        <begin position="12"/>
        <end position="34"/>
    </location>
</feature>
<dbReference type="GO" id="GO:0005886">
    <property type="term" value="C:plasma membrane"/>
    <property type="evidence" value="ECO:0007669"/>
    <property type="project" value="UniProtKB-SubCell"/>
</dbReference>
<evidence type="ECO:0000256" key="5">
    <source>
        <dbReference type="ARBA" id="ARBA00022989"/>
    </source>
</evidence>
<feature type="transmembrane region" description="Helical" evidence="7">
    <location>
        <begin position="245"/>
        <end position="265"/>
    </location>
</feature>
<feature type="transmembrane region" description="Helical" evidence="7">
    <location>
        <begin position="134"/>
        <end position="159"/>
    </location>
</feature>
<proteinExistence type="predicted"/>
<dbReference type="RefSeq" id="WP_093273463.1">
    <property type="nucleotide sequence ID" value="NZ_FNDD01000011.1"/>
</dbReference>
<evidence type="ECO:0000256" key="7">
    <source>
        <dbReference type="SAM" id="Phobius"/>
    </source>
</evidence>
<evidence type="ECO:0000256" key="2">
    <source>
        <dbReference type="ARBA" id="ARBA00022448"/>
    </source>
</evidence>
<feature type="transmembrane region" description="Helical" evidence="7">
    <location>
        <begin position="364"/>
        <end position="384"/>
    </location>
</feature>
<keyword evidence="6 7" id="KW-0472">Membrane</keyword>
<dbReference type="SUPFAM" id="SSF103473">
    <property type="entry name" value="MFS general substrate transporter"/>
    <property type="match status" value="1"/>
</dbReference>
<keyword evidence="5 7" id="KW-1133">Transmembrane helix</keyword>
<dbReference type="PROSITE" id="PS50850">
    <property type="entry name" value="MFS"/>
    <property type="match status" value="1"/>
</dbReference>
<evidence type="ECO:0000313" key="9">
    <source>
        <dbReference type="EMBL" id="SDH23303.1"/>
    </source>
</evidence>
<accession>A0A1G8AQZ5</accession>
<protein>
    <submittedName>
        <fullName evidence="9">Predicted arabinose efflux permease, MFS family</fullName>
    </submittedName>
</protein>
<feature type="transmembrane region" description="Helical" evidence="7">
    <location>
        <begin position="277"/>
        <end position="296"/>
    </location>
</feature>
<dbReference type="InterPro" id="IPR050171">
    <property type="entry name" value="MFS_Transporters"/>
</dbReference>
<evidence type="ECO:0000256" key="6">
    <source>
        <dbReference type="ARBA" id="ARBA00023136"/>
    </source>
</evidence>
<feature type="transmembrane region" description="Helical" evidence="7">
    <location>
        <begin position="302"/>
        <end position="324"/>
    </location>
</feature>
<keyword evidence="3" id="KW-1003">Cell membrane</keyword>
<feature type="transmembrane region" description="Helical" evidence="7">
    <location>
        <begin position="336"/>
        <end position="358"/>
    </location>
</feature>
<dbReference type="InterPro" id="IPR036259">
    <property type="entry name" value="MFS_trans_sf"/>
</dbReference>
<dbReference type="EMBL" id="FNDD01000011">
    <property type="protein sequence ID" value="SDH23303.1"/>
    <property type="molecule type" value="Genomic_DNA"/>
</dbReference>
<evidence type="ECO:0000259" key="8">
    <source>
        <dbReference type="PROSITE" id="PS50850"/>
    </source>
</evidence>
<dbReference type="AlphaFoldDB" id="A0A1G8AQZ5"/>
<sequence length="396" mass="41547">MLTESNRFSFFSAALSLISTYVVSSIAIPLYGLYHTENQVSYLQLSLSSVVYFIGAVSALLLFGRVSNFIGRKTSSLLALLIAALSIVFFLHLDSALPLIIGRLLQGTACGLASTALTSWLVDHAKAVPNWVPSAVISCGPMTGLTIGGIGSGLLVEYAPMPRQFGFYLALGLVILCSGLLFRSQETMVKKSGVLRCLKPNFTLPPSARRAFPVAACTFVATWALGGFFQAFGPAMAHEQLHSDSAVAAALVFASIMAPSSLGAWRAGKMSGEKAQWLGMISFTLAVGGVLVALSVSMLSAFMITSVLAGIAQGMVLTGSISTMVTGLEAEQRPSVFSVIYAVSYVGAALPTLIAGRLSEQLSLLHIAAGYGVLAFIATLVVLLSKIRATSLQSSK</sequence>
<comment type="subcellular location">
    <subcellularLocation>
        <location evidence="1">Cell membrane</location>
        <topology evidence="1">Multi-pass membrane protein</topology>
    </subcellularLocation>
</comment>
<dbReference type="OrthoDB" id="7283458at2"/>
<dbReference type="InterPro" id="IPR020846">
    <property type="entry name" value="MFS_dom"/>
</dbReference>
<keyword evidence="10" id="KW-1185">Reference proteome</keyword>
<dbReference type="GO" id="GO:0022857">
    <property type="term" value="F:transmembrane transporter activity"/>
    <property type="evidence" value="ECO:0007669"/>
    <property type="project" value="InterPro"/>
</dbReference>
<feature type="transmembrane region" description="Helical" evidence="7">
    <location>
        <begin position="165"/>
        <end position="182"/>
    </location>
</feature>
<dbReference type="Proteomes" id="UP000198854">
    <property type="component" value="Unassembled WGS sequence"/>
</dbReference>
<keyword evidence="4 7" id="KW-0812">Transmembrane</keyword>
<gene>
    <name evidence="9" type="ORF">SAMN04488136_11176</name>
</gene>
<keyword evidence="2" id="KW-0813">Transport</keyword>
<dbReference type="Gene3D" id="1.20.1250.20">
    <property type="entry name" value="MFS general substrate transporter like domains"/>
    <property type="match status" value="1"/>
</dbReference>
<evidence type="ECO:0000256" key="3">
    <source>
        <dbReference type="ARBA" id="ARBA00022475"/>
    </source>
</evidence>
<evidence type="ECO:0000313" key="10">
    <source>
        <dbReference type="Proteomes" id="UP000198854"/>
    </source>
</evidence>
<feature type="transmembrane region" description="Helical" evidence="7">
    <location>
        <begin position="99"/>
        <end position="122"/>
    </location>
</feature>
<feature type="transmembrane region" description="Helical" evidence="7">
    <location>
        <begin position="211"/>
        <end position="233"/>
    </location>
</feature>
<dbReference type="Pfam" id="PF07690">
    <property type="entry name" value="MFS_1"/>
    <property type="match status" value="1"/>
</dbReference>
<dbReference type="STRING" id="861298.SAMN04488136_11176"/>
<organism evidence="9 10">
    <name type="scientific">Vibrio xiamenensis</name>
    <dbReference type="NCBI Taxonomy" id="861298"/>
    <lineage>
        <taxon>Bacteria</taxon>
        <taxon>Pseudomonadati</taxon>
        <taxon>Pseudomonadota</taxon>
        <taxon>Gammaproteobacteria</taxon>
        <taxon>Vibrionales</taxon>
        <taxon>Vibrionaceae</taxon>
        <taxon>Vibrio</taxon>
    </lineage>
</organism>